<comment type="caution">
    <text evidence="2">The sequence shown here is derived from an EMBL/GenBank/DDBJ whole genome shotgun (WGS) entry which is preliminary data.</text>
</comment>
<organism evidence="2 3">
    <name type="scientific">Abeliophyllum distichum</name>
    <dbReference type="NCBI Taxonomy" id="126358"/>
    <lineage>
        <taxon>Eukaryota</taxon>
        <taxon>Viridiplantae</taxon>
        <taxon>Streptophyta</taxon>
        <taxon>Embryophyta</taxon>
        <taxon>Tracheophyta</taxon>
        <taxon>Spermatophyta</taxon>
        <taxon>Magnoliopsida</taxon>
        <taxon>eudicotyledons</taxon>
        <taxon>Gunneridae</taxon>
        <taxon>Pentapetalae</taxon>
        <taxon>asterids</taxon>
        <taxon>lamiids</taxon>
        <taxon>Lamiales</taxon>
        <taxon>Oleaceae</taxon>
        <taxon>Forsythieae</taxon>
        <taxon>Abeliophyllum</taxon>
    </lineage>
</organism>
<proteinExistence type="predicted"/>
<dbReference type="PANTHER" id="PTHR33598">
    <property type="entry name" value="OS02G0833400 PROTEIN"/>
    <property type="match status" value="1"/>
</dbReference>
<name>A0ABD1NNW4_9LAMI</name>
<reference evidence="3" key="1">
    <citation type="submission" date="2024-07" db="EMBL/GenBank/DDBJ databases">
        <title>Two chromosome-level genome assemblies of Korean endemic species Abeliophyllum distichum and Forsythia ovata (Oleaceae).</title>
        <authorList>
            <person name="Jang H."/>
        </authorList>
    </citation>
    <scope>NUCLEOTIDE SEQUENCE [LARGE SCALE GENOMIC DNA]</scope>
</reference>
<keyword evidence="1" id="KW-0175">Coiled coil</keyword>
<dbReference type="Pfam" id="PF05542">
    <property type="entry name" value="DUF760"/>
    <property type="match status" value="2"/>
</dbReference>
<evidence type="ECO:0000313" key="3">
    <source>
        <dbReference type="Proteomes" id="UP001604336"/>
    </source>
</evidence>
<accession>A0ABD1NNW4</accession>
<protein>
    <recommendedName>
        <fullName evidence="4">Seed maturation-like protein</fullName>
    </recommendedName>
</protein>
<dbReference type="Proteomes" id="UP001604336">
    <property type="component" value="Unassembled WGS sequence"/>
</dbReference>
<evidence type="ECO:0000256" key="1">
    <source>
        <dbReference type="SAM" id="Coils"/>
    </source>
</evidence>
<dbReference type="AlphaFoldDB" id="A0ABD1NNW4"/>
<evidence type="ECO:0008006" key="4">
    <source>
        <dbReference type="Google" id="ProtNLM"/>
    </source>
</evidence>
<dbReference type="EMBL" id="JBFOLK010000753">
    <property type="protein sequence ID" value="KAL2453302.1"/>
    <property type="molecule type" value="Genomic_DNA"/>
</dbReference>
<feature type="coiled-coil region" evidence="1">
    <location>
        <begin position="222"/>
        <end position="268"/>
    </location>
</feature>
<evidence type="ECO:0000313" key="2">
    <source>
        <dbReference type="EMBL" id="KAL2453302.1"/>
    </source>
</evidence>
<dbReference type="InterPro" id="IPR008479">
    <property type="entry name" value="DUF760"/>
</dbReference>
<gene>
    <name evidence="2" type="ORF">Adt_49199</name>
</gene>
<sequence length="365" mass="40815">MATIATATARLLTIFSPTDLSLKPNFAPPLIRRLLPAISSRKRQFPSVISCLISGVDGGGIPDEFVSTRKSAFGREFSVIANMLKRIEPLDTSIISKGVSDSAKDSMKQTISTMLGLLPSDQFSVTVRISKHPLDRLIVSSIITGYTLWNAEYRISLMRNFDISPDTTRRSEFQVNYGVSEVKQVETVRTPGEGGGGGGVEDVERLNLQTLGDLSLEATDYIQQLELELSTLKQSQELYTREQENLQMEHLKKSNNDLLEYLRSLESEMVIELSRPSSYEVGEIIHQLAQNILLTFFKDEIMSDDEGDSSLRSSENDQNIDDNFCDTIGTTRDYLAKLLFWCMLLGHHLRGLENRLHLSCAVGLL</sequence>
<dbReference type="PANTHER" id="PTHR33598:SF10">
    <property type="entry name" value="SEED MATURATION-LIKE PROTEIN"/>
    <property type="match status" value="1"/>
</dbReference>
<keyword evidence="3" id="KW-1185">Reference proteome</keyword>